<dbReference type="SMART" id="SM00729">
    <property type="entry name" value="Elp3"/>
    <property type="match status" value="1"/>
</dbReference>
<dbReference type="InterPro" id="IPR017200">
    <property type="entry name" value="PqqE-like"/>
</dbReference>
<evidence type="ECO:0000256" key="4">
    <source>
        <dbReference type="ARBA" id="ARBA00022723"/>
    </source>
</evidence>
<dbReference type="PANTHER" id="PTHR11228">
    <property type="entry name" value="RADICAL SAM DOMAIN PROTEIN"/>
    <property type="match status" value="1"/>
</dbReference>
<dbReference type="RefSeq" id="WP_102712939.1">
    <property type="nucleotide sequence ID" value="NZ_PJKA01000006.1"/>
</dbReference>
<keyword evidence="4" id="KW-0479">Metal-binding</keyword>
<evidence type="ECO:0000256" key="5">
    <source>
        <dbReference type="ARBA" id="ARBA00023004"/>
    </source>
</evidence>
<name>A0A2N8HFI4_9BACT</name>
<reference evidence="8 9" key="1">
    <citation type="journal article" date="2017" name="BMC Genomics">
        <title>Genome sequencing of 39 Akkermansia muciniphila isolates reveals its population structure, genomic and functional diverisity, and global distribution in mammalian gut microbiotas.</title>
        <authorList>
            <person name="Guo X."/>
            <person name="Li S."/>
            <person name="Zhang J."/>
            <person name="Wu F."/>
            <person name="Li X."/>
            <person name="Wu D."/>
            <person name="Zhang M."/>
            <person name="Ou Z."/>
            <person name="Jie Z."/>
            <person name="Yan Q."/>
            <person name="Li P."/>
            <person name="Yi J."/>
            <person name="Peng Y."/>
        </authorList>
    </citation>
    <scope>NUCLEOTIDE SEQUENCE [LARGE SCALE GENOMIC DNA]</scope>
    <source>
        <strain evidence="8 9">GP24</strain>
    </source>
</reference>
<dbReference type="EMBL" id="PJKA01000006">
    <property type="protein sequence ID" value="PNC19043.1"/>
    <property type="molecule type" value="Genomic_DNA"/>
</dbReference>
<dbReference type="Proteomes" id="UP000236000">
    <property type="component" value="Unassembled WGS sequence"/>
</dbReference>
<evidence type="ECO:0000256" key="3">
    <source>
        <dbReference type="ARBA" id="ARBA00022691"/>
    </source>
</evidence>
<evidence type="ECO:0000313" key="8">
    <source>
        <dbReference type="EMBL" id="PNC19043.1"/>
    </source>
</evidence>
<dbReference type="OrthoDB" id="9782387at2"/>
<comment type="cofactor">
    <cofactor evidence="1">
        <name>[4Fe-4S] cluster</name>
        <dbReference type="ChEBI" id="CHEBI:49883"/>
    </cofactor>
</comment>
<dbReference type="SFLD" id="SFLDG01386">
    <property type="entry name" value="main_SPASM_domain-containing"/>
    <property type="match status" value="1"/>
</dbReference>
<evidence type="ECO:0000313" key="9">
    <source>
        <dbReference type="Proteomes" id="UP000236000"/>
    </source>
</evidence>
<dbReference type="Gene3D" id="3.20.20.70">
    <property type="entry name" value="Aldolase class I"/>
    <property type="match status" value="1"/>
</dbReference>
<dbReference type="InterPro" id="IPR006638">
    <property type="entry name" value="Elp3/MiaA/NifB-like_rSAM"/>
</dbReference>
<accession>A0A2N8HFI4</accession>
<dbReference type="PIRSF" id="PIRSF037420">
    <property type="entry name" value="PQQ_syn_pqqE"/>
    <property type="match status" value="1"/>
</dbReference>
<keyword evidence="5" id="KW-0408">Iron</keyword>
<dbReference type="PANTHER" id="PTHR11228:SF34">
    <property type="entry name" value="TUNGSTEN-CONTAINING ALDEHYDE FERREDOXIN OXIDOREDUCTASE COFACTOR MODIFYING PROTEIN"/>
    <property type="match status" value="1"/>
</dbReference>
<dbReference type="CDD" id="cd01335">
    <property type="entry name" value="Radical_SAM"/>
    <property type="match status" value="1"/>
</dbReference>
<dbReference type="SFLD" id="SFLDG01067">
    <property type="entry name" value="SPASM/twitch_domain_containing"/>
    <property type="match status" value="1"/>
</dbReference>
<dbReference type="PROSITE" id="PS51918">
    <property type="entry name" value="RADICAL_SAM"/>
    <property type="match status" value="1"/>
</dbReference>
<sequence length="353" mass="39312">MRPIFSETDLNERPFLVFWEVTRACALACKHCRAVAQPRPHPDELTHEEALRLIDQLAELRPPMLVLTGGDPVMRPDILELIRAAAGKGLHVALSPAATARLLHTDFHALKEAGVQSMSLSLDGAHEATHDAFRGVPHTYERTLRAAEMAKEAGMHLQINTTITKSTLGEFDDFVELMKKMEPGMWSVFLLVPTGRAAMDEMPTAEEVEAVWEKLSKVSREVPFGVKTTEGHHYRRVALQEARAQGSKPARRAVPTRDGKGIMFISHTGEIQPSGFLPITAGNVRTDDPGEIYRTHPLFLKLRDDNALEGKCGRCEYRTVCGGSRSRAYAVYGDMMAEDNLCPYQPRLSQHHD</sequence>
<dbReference type="CDD" id="cd21123">
    <property type="entry name" value="SPASM_MftC-like"/>
    <property type="match status" value="1"/>
</dbReference>
<feature type="domain" description="Radical SAM core" evidence="7">
    <location>
        <begin position="11"/>
        <end position="227"/>
    </location>
</feature>
<dbReference type="Pfam" id="PF04055">
    <property type="entry name" value="Radical_SAM"/>
    <property type="match status" value="1"/>
</dbReference>
<dbReference type="InterPro" id="IPR058240">
    <property type="entry name" value="rSAM_sf"/>
</dbReference>
<dbReference type="InterPro" id="IPR050377">
    <property type="entry name" value="Radical_SAM_PqqE_MftC-like"/>
</dbReference>
<evidence type="ECO:0000256" key="6">
    <source>
        <dbReference type="ARBA" id="ARBA00023014"/>
    </source>
</evidence>
<evidence type="ECO:0000256" key="1">
    <source>
        <dbReference type="ARBA" id="ARBA00001966"/>
    </source>
</evidence>
<evidence type="ECO:0000256" key="2">
    <source>
        <dbReference type="ARBA" id="ARBA00022485"/>
    </source>
</evidence>
<keyword evidence="6" id="KW-0411">Iron-sulfur</keyword>
<keyword evidence="3" id="KW-0949">S-adenosyl-L-methionine</keyword>
<protein>
    <submittedName>
        <fullName evidence="8">Radical SAM/SPASM domain-containing protein</fullName>
    </submittedName>
</protein>
<comment type="caution">
    <text evidence="8">The sequence shown here is derived from an EMBL/GenBank/DDBJ whole genome shotgun (WGS) entry which is preliminary data.</text>
</comment>
<dbReference type="GO" id="GO:0046872">
    <property type="term" value="F:metal ion binding"/>
    <property type="evidence" value="ECO:0007669"/>
    <property type="project" value="UniProtKB-KW"/>
</dbReference>
<dbReference type="SUPFAM" id="SSF102114">
    <property type="entry name" value="Radical SAM enzymes"/>
    <property type="match status" value="1"/>
</dbReference>
<evidence type="ECO:0000259" key="7">
    <source>
        <dbReference type="PROSITE" id="PS51918"/>
    </source>
</evidence>
<keyword evidence="2" id="KW-0004">4Fe-4S</keyword>
<dbReference type="InterPro" id="IPR007197">
    <property type="entry name" value="rSAM"/>
</dbReference>
<dbReference type="AlphaFoldDB" id="A0A2N8HFI4"/>
<organism evidence="8 9">
    <name type="scientific">Akkermansia muciniphila</name>
    <dbReference type="NCBI Taxonomy" id="239935"/>
    <lineage>
        <taxon>Bacteria</taxon>
        <taxon>Pseudomonadati</taxon>
        <taxon>Verrucomicrobiota</taxon>
        <taxon>Verrucomicrobiia</taxon>
        <taxon>Verrucomicrobiales</taxon>
        <taxon>Akkermansiaceae</taxon>
        <taxon>Akkermansia</taxon>
    </lineage>
</organism>
<dbReference type="InterPro" id="IPR013785">
    <property type="entry name" value="Aldolase_TIM"/>
</dbReference>
<dbReference type="SFLD" id="SFLDS00029">
    <property type="entry name" value="Radical_SAM"/>
    <property type="match status" value="1"/>
</dbReference>
<dbReference type="GO" id="GO:0051539">
    <property type="term" value="F:4 iron, 4 sulfur cluster binding"/>
    <property type="evidence" value="ECO:0007669"/>
    <property type="project" value="UniProtKB-KW"/>
</dbReference>
<dbReference type="GO" id="GO:0003824">
    <property type="term" value="F:catalytic activity"/>
    <property type="evidence" value="ECO:0007669"/>
    <property type="project" value="InterPro"/>
</dbReference>
<gene>
    <name evidence="8" type="ORF">CXU22_04465</name>
</gene>
<proteinExistence type="predicted"/>